<organism evidence="1 2">
    <name type="scientific">Malaciobacter canalis</name>
    <dbReference type="NCBI Taxonomy" id="1912871"/>
    <lineage>
        <taxon>Bacteria</taxon>
        <taxon>Pseudomonadati</taxon>
        <taxon>Campylobacterota</taxon>
        <taxon>Epsilonproteobacteria</taxon>
        <taxon>Campylobacterales</taxon>
        <taxon>Arcobacteraceae</taxon>
        <taxon>Malaciobacter</taxon>
    </lineage>
</organism>
<name>A0ABX4LPA4_9BACT</name>
<protein>
    <recommendedName>
        <fullName evidence="3">HTH psq-type domain-containing protein</fullName>
    </recommendedName>
</protein>
<reference evidence="1 2" key="1">
    <citation type="submission" date="2017-09" db="EMBL/GenBank/DDBJ databases">
        <authorList>
            <person name="Perez-Cataluna A."/>
            <person name="Figueras M.J."/>
            <person name="Salas-Masso N."/>
        </authorList>
    </citation>
    <scope>NUCLEOTIDE SEQUENCE [LARGE SCALE GENOMIC DNA]</scope>
    <source>
        <strain evidence="1 2">F138-33</strain>
    </source>
</reference>
<evidence type="ECO:0000313" key="2">
    <source>
        <dbReference type="Proteomes" id="UP000221384"/>
    </source>
</evidence>
<evidence type="ECO:0000313" key="1">
    <source>
        <dbReference type="EMBL" id="PHO09755.1"/>
    </source>
</evidence>
<sequence length="82" mass="9494">MSRKSFKEMTLRERFDARGFSPMAYAKAYGVDRSTLYDVFKGISTGTKTSNKKSGDVRKIISQLKKDEIWIGPLPWKKKEEE</sequence>
<proteinExistence type="predicted"/>
<dbReference type="RefSeq" id="WP_099334363.1">
    <property type="nucleotide sequence ID" value="NZ_CP042812.1"/>
</dbReference>
<evidence type="ECO:0008006" key="3">
    <source>
        <dbReference type="Google" id="ProtNLM"/>
    </source>
</evidence>
<dbReference type="Proteomes" id="UP000221384">
    <property type="component" value="Unassembled WGS sequence"/>
</dbReference>
<dbReference type="EMBL" id="NWVW01000007">
    <property type="protein sequence ID" value="PHO09755.1"/>
    <property type="molecule type" value="Genomic_DNA"/>
</dbReference>
<accession>A0ABX4LPA4</accession>
<comment type="caution">
    <text evidence="1">The sequence shown here is derived from an EMBL/GenBank/DDBJ whole genome shotgun (WGS) entry which is preliminary data.</text>
</comment>
<gene>
    <name evidence="1" type="ORF">CPG37_06985</name>
</gene>
<keyword evidence="2" id="KW-1185">Reference proteome</keyword>